<dbReference type="AlphaFoldDB" id="A0A511KFH9"/>
<comment type="caution">
    <text evidence="5">The sequence shown here is derived from an EMBL/GenBank/DDBJ whole genome shotgun (WGS) entry which is preliminary data.</text>
</comment>
<dbReference type="Pfam" id="PF13193">
    <property type="entry name" value="AMP-binding_C"/>
    <property type="match status" value="1"/>
</dbReference>
<gene>
    <name evidence="5" type="ORF">Rt10032_c07g3139</name>
</gene>
<feature type="domain" description="AMP-dependent synthetase/ligase" evidence="3">
    <location>
        <begin position="55"/>
        <end position="477"/>
    </location>
</feature>
<dbReference type="PROSITE" id="PS00455">
    <property type="entry name" value="AMP_BINDING"/>
    <property type="match status" value="1"/>
</dbReference>
<evidence type="ECO:0000313" key="5">
    <source>
        <dbReference type="EMBL" id="GEM09122.1"/>
    </source>
</evidence>
<reference evidence="5 6" key="1">
    <citation type="submission" date="2019-07" db="EMBL/GenBank/DDBJ databases">
        <title>Rhodotorula toruloides NBRC10032 genome sequencing.</title>
        <authorList>
            <person name="Shida Y."/>
            <person name="Takaku H."/>
            <person name="Ogasawara W."/>
            <person name="Mori K."/>
        </authorList>
    </citation>
    <scope>NUCLEOTIDE SEQUENCE [LARGE SCALE GENOMIC DNA]</scope>
    <source>
        <strain evidence="5 6">NBRC10032</strain>
    </source>
</reference>
<name>A0A511KFH9_RHOTO</name>
<dbReference type="Gene3D" id="3.40.50.12780">
    <property type="entry name" value="N-terminal domain of ligase-like"/>
    <property type="match status" value="1"/>
</dbReference>
<dbReference type="SUPFAM" id="SSF56801">
    <property type="entry name" value="Acetyl-CoA synthetase-like"/>
    <property type="match status" value="1"/>
</dbReference>
<dbReference type="EMBL" id="BJWK01000007">
    <property type="protein sequence ID" value="GEM09122.1"/>
    <property type="molecule type" value="Genomic_DNA"/>
</dbReference>
<dbReference type="InterPro" id="IPR045851">
    <property type="entry name" value="AMP-bd_C_sf"/>
</dbReference>
<evidence type="ECO:0000259" key="4">
    <source>
        <dbReference type="Pfam" id="PF13193"/>
    </source>
</evidence>
<comment type="similarity">
    <text evidence="1">Belongs to the ATP-dependent AMP-binding enzyme family.</text>
</comment>
<feature type="domain" description="AMP-binding enzyme C-terminal" evidence="4">
    <location>
        <begin position="529"/>
        <end position="619"/>
    </location>
</feature>
<dbReference type="GO" id="GO:0031956">
    <property type="term" value="F:medium-chain fatty acid-CoA ligase activity"/>
    <property type="evidence" value="ECO:0007669"/>
    <property type="project" value="TreeGrafter"/>
</dbReference>
<dbReference type="GO" id="GO:0006631">
    <property type="term" value="P:fatty acid metabolic process"/>
    <property type="evidence" value="ECO:0007669"/>
    <property type="project" value="TreeGrafter"/>
</dbReference>
<evidence type="ECO:0000256" key="2">
    <source>
        <dbReference type="ARBA" id="ARBA00022598"/>
    </source>
</evidence>
<evidence type="ECO:0000256" key="1">
    <source>
        <dbReference type="ARBA" id="ARBA00006432"/>
    </source>
</evidence>
<sequence length="651" mass="70986">MDYSLPLPKRTVQETDRILSAPGSPFEWEEKRIGTRTVRVYKNLPPSIRDYWLQAASPFADKEYIVYERERLTYADTHRRVLHLASLLHARGVRKGDRVAIAMRNTPEWIISWWACHMLGGIAVAVNAWLPSSAFLHCISITEATAVLVDSERQDLLGEEGVGRLRGQGTKAVFVVRTKEAKSGFERLDEALEGHKVQELPKIDINDEVRTTFFPSPPPCPPIFHTGSITVESSANTLPRTPQDPATIFFTSGTTSLPKGVLSTQRQYLSNRWNTAVGAARAFLRKGEDIPAPDPSLPQRSLLLTVPLFHVMGNQSFLALLTAVGGKIVLMHKFVPSLAASLVLSETILSIGGIPNIVSQILDELDGLNVWDRVKLEGLSYGGGPPSSRLPMESKKRLPNASAAQGYGLSEVNSVATGFAGDDYIMRPTSCGLPPPVVQLRIIDPSAPQPASAAPSLPTGSIGEVCIFGPNVAEGYWRDEESTRKAFDKEGWFRSGDLGYVDDEGFLYIADRAKDIIIRSGENISSVVVEDALFQHDAVKEVAVVAVPCEKHGEQVAAVIVLHPPSHPSRTSSSLPPPTESSLQSLVASRLPKHCIPAMILFPAEYDTQEGLPKNATGKVLKNEVKKVAGREWVRRGLGKMAGVAKAKAKL</sequence>
<proteinExistence type="inferred from homology"/>
<dbReference type="Pfam" id="PF00501">
    <property type="entry name" value="AMP-binding"/>
    <property type="match status" value="1"/>
</dbReference>
<dbReference type="InterPro" id="IPR025110">
    <property type="entry name" value="AMP-bd_C"/>
</dbReference>
<dbReference type="InterPro" id="IPR020845">
    <property type="entry name" value="AMP-binding_CS"/>
</dbReference>
<dbReference type="InterPro" id="IPR000873">
    <property type="entry name" value="AMP-dep_synth/lig_dom"/>
</dbReference>
<evidence type="ECO:0000313" key="6">
    <source>
        <dbReference type="Proteomes" id="UP000321518"/>
    </source>
</evidence>
<dbReference type="Gene3D" id="3.30.300.30">
    <property type="match status" value="1"/>
</dbReference>
<evidence type="ECO:0000259" key="3">
    <source>
        <dbReference type="Pfam" id="PF00501"/>
    </source>
</evidence>
<dbReference type="Proteomes" id="UP000321518">
    <property type="component" value="Unassembled WGS sequence"/>
</dbReference>
<organism evidence="5 6">
    <name type="scientific">Rhodotorula toruloides</name>
    <name type="common">Yeast</name>
    <name type="synonym">Rhodosporidium toruloides</name>
    <dbReference type="NCBI Taxonomy" id="5286"/>
    <lineage>
        <taxon>Eukaryota</taxon>
        <taxon>Fungi</taxon>
        <taxon>Dikarya</taxon>
        <taxon>Basidiomycota</taxon>
        <taxon>Pucciniomycotina</taxon>
        <taxon>Microbotryomycetes</taxon>
        <taxon>Sporidiobolales</taxon>
        <taxon>Sporidiobolaceae</taxon>
        <taxon>Rhodotorula</taxon>
    </lineage>
</organism>
<dbReference type="PANTHER" id="PTHR43201">
    <property type="entry name" value="ACYL-COA SYNTHETASE"/>
    <property type="match status" value="1"/>
</dbReference>
<keyword evidence="2" id="KW-0436">Ligase</keyword>
<protein>
    <submittedName>
        <fullName evidence="5">Long-chain acyl-CoA synthetase</fullName>
    </submittedName>
</protein>
<dbReference type="OrthoDB" id="10253115at2759"/>
<dbReference type="PANTHER" id="PTHR43201:SF5">
    <property type="entry name" value="MEDIUM-CHAIN ACYL-COA LIGASE ACSF2, MITOCHONDRIAL"/>
    <property type="match status" value="1"/>
</dbReference>
<dbReference type="InterPro" id="IPR042099">
    <property type="entry name" value="ANL_N_sf"/>
</dbReference>
<accession>A0A511KFH9</accession>